<dbReference type="WBParaSite" id="nRc.2.0.1.t17373-RA">
    <property type="protein sequence ID" value="nRc.2.0.1.t17373-RA"/>
    <property type="gene ID" value="nRc.2.0.1.g17373"/>
</dbReference>
<dbReference type="Proteomes" id="UP000887565">
    <property type="component" value="Unplaced"/>
</dbReference>
<evidence type="ECO:0000313" key="2">
    <source>
        <dbReference type="WBParaSite" id="nRc.2.0.1.t17373-RA"/>
    </source>
</evidence>
<proteinExistence type="predicted"/>
<sequence>MSEKTAIKSYKPKDQKVEKAREISCCRMNLVITILTQRKKGVDWYMIYTHSTETVDYRSFLLPIVNYH</sequence>
<name>A0A915ITK5_ROMCU</name>
<evidence type="ECO:0000313" key="1">
    <source>
        <dbReference type="Proteomes" id="UP000887565"/>
    </source>
</evidence>
<dbReference type="AlphaFoldDB" id="A0A915ITK5"/>
<reference evidence="2" key="1">
    <citation type="submission" date="2022-11" db="UniProtKB">
        <authorList>
            <consortium name="WormBaseParasite"/>
        </authorList>
    </citation>
    <scope>IDENTIFICATION</scope>
</reference>
<organism evidence="1 2">
    <name type="scientific">Romanomermis culicivorax</name>
    <name type="common">Nematode worm</name>
    <dbReference type="NCBI Taxonomy" id="13658"/>
    <lineage>
        <taxon>Eukaryota</taxon>
        <taxon>Metazoa</taxon>
        <taxon>Ecdysozoa</taxon>
        <taxon>Nematoda</taxon>
        <taxon>Enoplea</taxon>
        <taxon>Dorylaimia</taxon>
        <taxon>Mermithida</taxon>
        <taxon>Mermithoidea</taxon>
        <taxon>Mermithidae</taxon>
        <taxon>Romanomermis</taxon>
    </lineage>
</organism>
<accession>A0A915ITK5</accession>
<protein>
    <submittedName>
        <fullName evidence="2">Uncharacterized protein</fullName>
    </submittedName>
</protein>
<keyword evidence="1" id="KW-1185">Reference proteome</keyword>